<protein>
    <submittedName>
        <fullName evidence="1">Uncharacterized protein</fullName>
    </submittedName>
</protein>
<reference evidence="1 2" key="1">
    <citation type="journal article" date="2020" name="Phytopathology">
        <title>Genome Sequence Resources of Colletotrichum truncatum, C. plurivorum, C. musicola, and C. sojae: Four Species Pathogenic to Soybean (Glycine max).</title>
        <authorList>
            <person name="Rogerio F."/>
            <person name="Boufleur T.R."/>
            <person name="Ciampi-Guillardi M."/>
            <person name="Sukno S.A."/>
            <person name="Thon M.R."/>
            <person name="Massola Junior N.S."/>
            <person name="Baroncelli R."/>
        </authorList>
    </citation>
    <scope>NUCLEOTIDE SEQUENCE [LARGE SCALE GENOMIC DNA]</scope>
    <source>
        <strain evidence="1 2">CMES1059</strain>
    </source>
</reference>
<keyword evidence="2" id="KW-1185">Reference proteome</keyword>
<name>A0ACC3ZGG1_COLTU</name>
<comment type="caution">
    <text evidence="1">The sequence shown here is derived from an EMBL/GenBank/DDBJ whole genome shotgun (WGS) entry which is preliminary data.</text>
</comment>
<evidence type="ECO:0000313" key="2">
    <source>
        <dbReference type="Proteomes" id="UP000805649"/>
    </source>
</evidence>
<dbReference type="EMBL" id="VUJX02000001">
    <property type="protein sequence ID" value="KAL0943205.1"/>
    <property type="molecule type" value="Genomic_DNA"/>
</dbReference>
<organism evidence="1 2">
    <name type="scientific">Colletotrichum truncatum</name>
    <name type="common">Anthracnose fungus</name>
    <name type="synonym">Colletotrichum capsici</name>
    <dbReference type="NCBI Taxonomy" id="5467"/>
    <lineage>
        <taxon>Eukaryota</taxon>
        <taxon>Fungi</taxon>
        <taxon>Dikarya</taxon>
        <taxon>Ascomycota</taxon>
        <taxon>Pezizomycotina</taxon>
        <taxon>Sordariomycetes</taxon>
        <taxon>Hypocreomycetidae</taxon>
        <taxon>Glomerellales</taxon>
        <taxon>Glomerellaceae</taxon>
        <taxon>Colletotrichum</taxon>
        <taxon>Colletotrichum truncatum species complex</taxon>
    </lineage>
</organism>
<sequence length="169" mass="19384">MSENTPFYSSNVYDEKTMATSSELGYRQTYIKNLIDEIPSELGSVDDTRTFVQSLLQYRRVFPGTVMKVNEQLLWTGEELHRTNKENLINEMKEYGFTPSQAGQIAKDLLEVRDHYKEMKKARDKNPNATVVFKPKTVPEAPPGAIVFAGLFMMLGLFIVHKILRFIIS</sequence>
<accession>A0ACC3ZGG1</accession>
<dbReference type="Proteomes" id="UP000805649">
    <property type="component" value="Unassembled WGS sequence"/>
</dbReference>
<gene>
    <name evidence="1" type="ORF">CTRU02_201091</name>
</gene>
<proteinExistence type="predicted"/>
<evidence type="ECO:0000313" key="1">
    <source>
        <dbReference type="EMBL" id="KAL0943205.1"/>
    </source>
</evidence>